<comment type="similarity">
    <text evidence="3 4">In the N-terminal section; belongs to the HFCD (homo-oligomeric flavin containing Cys decarboxylase) superfamily.</text>
</comment>
<comment type="cofactor">
    <cofactor evidence="3">
        <name>Mg(2+)</name>
        <dbReference type="ChEBI" id="CHEBI:18420"/>
    </cofactor>
</comment>
<dbReference type="STRING" id="112901.SAMN04488500_10578"/>
<dbReference type="InterPro" id="IPR035929">
    <property type="entry name" value="CoaB-like_sf"/>
</dbReference>
<dbReference type="GO" id="GO:0015937">
    <property type="term" value="P:coenzyme A biosynthetic process"/>
    <property type="evidence" value="ECO:0007669"/>
    <property type="project" value="UniProtKB-UniRule"/>
</dbReference>
<keyword evidence="1 3" id="KW-0210">Decarboxylase</keyword>
<evidence type="ECO:0000256" key="3">
    <source>
        <dbReference type="HAMAP-Rule" id="MF_02225"/>
    </source>
</evidence>
<comment type="pathway">
    <text evidence="3 4">Cofactor biosynthesis; coenzyme A biosynthesis; CoA from (R)-pantothenate: step 2/5.</text>
</comment>
<sequence>MSSGQNIVMGVSGGIAAYKAVDIVSRLKKAGFNVNVVMTKSATEFVTPLTFREISGNPVITDMWEEPKTWNVQHIALASRADLLLIAPATANVIGKIANGIADDMLTTTIMATTAPIVLAPAMNSNMYLNPITQQNLVNLKSLGYHIIEPATGMLACGVEGPGRLPEPATIVEEVIALLHSRLSMAGKRVLITAAGTREPIDPVRYIGNRSSGKMGYALAQVAAARGAEVVLVSGPSSLPNPPCVTVKRVETAAEMRDAVLAEFDAVDVVIKAAAVADYRPELTAQQKIKKTEDMLTINLIKNPDILRELGQRKKQQLLIGFAAETEDLLAHAQEKLIKKNLDMIVANDVTLPGAGFNIDTNIVKVIHKNGQVEALPQLSKYQVAEIILDKICAILTKST</sequence>
<keyword evidence="3 4" id="KW-0285">Flavoprotein</keyword>
<comment type="similarity">
    <text evidence="3 4">In the C-terminal section; belongs to the PPC synthetase family.</text>
</comment>
<feature type="region of interest" description="Phosphopantothenoylcysteine decarboxylase" evidence="3">
    <location>
        <begin position="1"/>
        <end position="189"/>
    </location>
</feature>
<feature type="binding site" evidence="3">
    <location>
        <position position="288"/>
    </location>
    <ligand>
        <name>CTP</name>
        <dbReference type="ChEBI" id="CHEBI:37563"/>
    </ligand>
</feature>
<comment type="function">
    <text evidence="3">Catalyzes two sequential steps in the biosynthesis of coenzyme A. In the first step cysteine is conjugated to 4'-phosphopantothenate to form 4-phosphopantothenoylcysteine. In the second step the latter compound is decarboxylated to form 4'-phosphopantotheine.</text>
</comment>
<comment type="catalytic activity">
    <reaction evidence="3 4">
        <text>(R)-4'-phosphopantothenate + L-cysteine + CTP = N-[(R)-4-phosphopantothenoyl]-L-cysteine + CMP + diphosphate + H(+)</text>
        <dbReference type="Rhea" id="RHEA:19397"/>
        <dbReference type="ChEBI" id="CHEBI:10986"/>
        <dbReference type="ChEBI" id="CHEBI:15378"/>
        <dbReference type="ChEBI" id="CHEBI:33019"/>
        <dbReference type="ChEBI" id="CHEBI:35235"/>
        <dbReference type="ChEBI" id="CHEBI:37563"/>
        <dbReference type="ChEBI" id="CHEBI:59458"/>
        <dbReference type="ChEBI" id="CHEBI:60377"/>
        <dbReference type="EC" id="6.3.2.5"/>
    </reaction>
</comment>
<dbReference type="AlphaFoldDB" id="A0A1W2A6J8"/>
<feature type="domain" description="DNA/pantothenate metabolism flavoprotein C-terminal" evidence="6">
    <location>
        <begin position="185"/>
        <end position="394"/>
    </location>
</feature>
<feature type="domain" description="Flavoprotein" evidence="5">
    <location>
        <begin position="6"/>
        <end position="178"/>
    </location>
</feature>
<dbReference type="EMBL" id="FWXI01000005">
    <property type="protein sequence ID" value="SMC56041.1"/>
    <property type="molecule type" value="Genomic_DNA"/>
</dbReference>
<keyword evidence="8" id="KW-1185">Reference proteome</keyword>
<dbReference type="EC" id="4.1.1.36" evidence="3"/>
<dbReference type="GO" id="GO:0004633">
    <property type="term" value="F:phosphopantothenoylcysteine decarboxylase activity"/>
    <property type="evidence" value="ECO:0007669"/>
    <property type="project" value="UniProtKB-UniRule"/>
</dbReference>
<feature type="binding site" evidence="3">
    <location>
        <position position="336"/>
    </location>
    <ligand>
        <name>CTP</name>
        <dbReference type="ChEBI" id="CHEBI:37563"/>
    </ligand>
</feature>
<dbReference type="GO" id="GO:0046872">
    <property type="term" value="F:metal ion binding"/>
    <property type="evidence" value="ECO:0007669"/>
    <property type="project" value="UniProtKB-KW"/>
</dbReference>
<dbReference type="SUPFAM" id="SSF102645">
    <property type="entry name" value="CoaB-like"/>
    <property type="match status" value="1"/>
</dbReference>
<dbReference type="PANTHER" id="PTHR14359">
    <property type="entry name" value="HOMO-OLIGOMERIC FLAVIN CONTAINING CYS DECARBOXYLASE FAMILY"/>
    <property type="match status" value="1"/>
</dbReference>
<dbReference type="Pfam" id="PF04127">
    <property type="entry name" value="DFP"/>
    <property type="match status" value="1"/>
</dbReference>
<dbReference type="OrthoDB" id="9802554at2"/>
<feature type="binding site" evidence="3">
    <location>
        <position position="340"/>
    </location>
    <ligand>
        <name>CTP</name>
        <dbReference type="ChEBI" id="CHEBI:37563"/>
    </ligand>
</feature>
<dbReference type="Proteomes" id="UP000192738">
    <property type="component" value="Unassembled WGS sequence"/>
</dbReference>
<feature type="binding site" evidence="3">
    <location>
        <begin position="304"/>
        <end position="307"/>
    </location>
    <ligand>
        <name>CTP</name>
        <dbReference type="ChEBI" id="CHEBI:37563"/>
    </ligand>
</feature>
<comment type="pathway">
    <text evidence="3 4">Cofactor biosynthesis; coenzyme A biosynthesis; CoA from (R)-pantothenate: step 3/5.</text>
</comment>
<comment type="caution">
    <text evidence="3">Lacks conserved residue(s) required for the propagation of feature annotation.</text>
</comment>
<dbReference type="InterPro" id="IPR007085">
    <property type="entry name" value="DNA/pantothenate-metab_flavo_C"/>
</dbReference>
<dbReference type="RefSeq" id="WP_084575015.1">
    <property type="nucleotide sequence ID" value="NZ_CP155572.1"/>
</dbReference>
<protein>
    <recommendedName>
        <fullName evidence="3">Coenzyme A biosynthesis bifunctional protein CoaBC</fullName>
    </recommendedName>
    <alternativeName>
        <fullName evidence="3">DNA/pantothenate metabolism flavoprotein</fullName>
    </alternativeName>
    <alternativeName>
        <fullName evidence="3">Phosphopantothenoylcysteine synthetase/decarboxylase</fullName>
        <shortName evidence="3">PPCS-PPCDC</shortName>
    </alternativeName>
    <domain>
        <recommendedName>
            <fullName evidence="3">Phosphopantothenoylcysteine decarboxylase</fullName>
            <shortName evidence="3">PPC decarboxylase</shortName>
            <shortName evidence="3">PPC-DC</shortName>
            <ecNumber evidence="3">4.1.1.36</ecNumber>
        </recommendedName>
        <alternativeName>
            <fullName evidence="3">CoaC</fullName>
        </alternativeName>
    </domain>
    <domain>
        <recommendedName>
            <fullName evidence="3">Phosphopantothenate--cysteine ligase</fullName>
            <ecNumber evidence="3">6.3.2.5</ecNumber>
        </recommendedName>
        <alternativeName>
            <fullName evidence="3">CoaB</fullName>
        </alternativeName>
        <alternativeName>
            <fullName evidence="3">Phosphopantothenoylcysteine synthetase</fullName>
            <shortName evidence="3">PPC synthetase</shortName>
            <shortName evidence="3">PPC-S</shortName>
        </alternativeName>
    </domain>
</protein>
<dbReference type="PANTHER" id="PTHR14359:SF6">
    <property type="entry name" value="PHOSPHOPANTOTHENOYLCYSTEINE DECARBOXYLASE"/>
    <property type="match status" value="1"/>
</dbReference>
<gene>
    <name evidence="3" type="primary">coaBC</name>
    <name evidence="7" type="ORF">SAMN04488500_10578</name>
</gene>
<evidence type="ECO:0000259" key="6">
    <source>
        <dbReference type="Pfam" id="PF04127"/>
    </source>
</evidence>
<dbReference type="GO" id="GO:0010181">
    <property type="term" value="F:FMN binding"/>
    <property type="evidence" value="ECO:0007669"/>
    <property type="project" value="UniProtKB-UniRule"/>
</dbReference>
<dbReference type="GO" id="GO:0004632">
    <property type="term" value="F:phosphopantothenate--cysteine ligase activity"/>
    <property type="evidence" value="ECO:0007669"/>
    <property type="project" value="UniProtKB-UniRule"/>
</dbReference>
<keyword evidence="3" id="KW-0511">Multifunctional enzyme</keyword>
<keyword evidence="3" id="KW-0460">Magnesium</keyword>
<dbReference type="GO" id="GO:0071513">
    <property type="term" value="C:phosphopantothenoylcysteine decarboxylase complex"/>
    <property type="evidence" value="ECO:0007669"/>
    <property type="project" value="TreeGrafter"/>
</dbReference>
<evidence type="ECO:0000256" key="2">
    <source>
        <dbReference type="ARBA" id="ARBA00023239"/>
    </source>
</evidence>
<reference evidence="7 8" key="1">
    <citation type="submission" date="2017-04" db="EMBL/GenBank/DDBJ databases">
        <authorList>
            <person name="Afonso C.L."/>
            <person name="Miller P.J."/>
            <person name="Scott M.A."/>
            <person name="Spackman E."/>
            <person name="Goraichik I."/>
            <person name="Dimitrov K.M."/>
            <person name="Suarez D.L."/>
            <person name="Swayne D.E."/>
        </authorList>
    </citation>
    <scope>NUCLEOTIDE SEQUENCE [LARGE SCALE GENOMIC DNA]</scope>
    <source>
        <strain evidence="7 8">DSM 5090</strain>
    </source>
</reference>
<dbReference type="Gene3D" id="3.40.50.10300">
    <property type="entry name" value="CoaB-like"/>
    <property type="match status" value="1"/>
</dbReference>
<dbReference type="Pfam" id="PF02441">
    <property type="entry name" value="Flavoprotein"/>
    <property type="match status" value="1"/>
</dbReference>
<feature type="binding site" evidence="3">
    <location>
        <position position="278"/>
    </location>
    <ligand>
        <name>CTP</name>
        <dbReference type="ChEBI" id="CHEBI:37563"/>
    </ligand>
</feature>
<evidence type="ECO:0000256" key="1">
    <source>
        <dbReference type="ARBA" id="ARBA00022793"/>
    </source>
</evidence>
<dbReference type="NCBIfam" id="TIGR00521">
    <property type="entry name" value="coaBC_dfp"/>
    <property type="match status" value="1"/>
</dbReference>
<dbReference type="UniPathway" id="UPA00241">
    <property type="reaction ID" value="UER00353"/>
</dbReference>
<accession>A0A1W2A6J8</accession>
<comment type="function">
    <text evidence="4">Catalyzes two steps in the biosynthesis of coenzyme A. In the first step cysteine is conjugated to 4'-phosphopantothenate to form 4-phosphopantothenoylcysteine, in the latter compound is decarboxylated to form 4'-phosphopantotheine.</text>
</comment>
<feature type="active site" description="Proton donor" evidence="3">
    <location>
        <position position="157"/>
    </location>
</feature>
<dbReference type="EC" id="6.3.2.5" evidence="3"/>
<feature type="binding site" evidence="3">
    <location>
        <position position="322"/>
    </location>
    <ligand>
        <name>CTP</name>
        <dbReference type="ChEBI" id="CHEBI:37563"/>
    </ligand>
</feature>
<dbReference type="InterPro" id="IPR005252">
    <property type="entry name" value="CoaBC"/>
</dbReference>
<evidence type="ECO:0000313" key="7">
    <source>
        <dbReference type="EMBL" id="SMC56041.1"/>
    </source>
</evidence>
<dbReference type="GO" id="GO:0015941">
    <property type="term" value="P:pantothenate catabolic process"/>
    <property type="evidence" value="ECO:0007669"/>
    <property type="project" value="InterPro"/>
</dbReference>
<feature type="region of interest" description="Phosphopantothenate--cysteine ligase" evidence="3">
    <location>
        <begin position="190"/>
        <end position="400"/>
    </location>
</feature>
<name>A0A1W2A6J8_9FIRM</name>
<dbReference type="SUPFAM" id="SSF52507">
    <property type="entry name" value="Homo-oligomeric flavin-containing Cys decarboxylases, HFCD"/>
    <property type="match status" value="1"/>
</dbReference>
<dbReference type="InterPro" id="IPR036551">
    <property type="entry name" value="Flavin_trans-like"/>
</dbReference>
<proteinExistence type="inferred from homology"/>
<dbReference type="InterPro" id="IPR003382">
    <property type="entry name" value="Flavoprotein"/>
</dbReference>
<evidence type="ECO:0000313" key="8">
    <source>
        <dbReference type="Proteomes" id="UP000192738"/>
    </source>
</evidence>
<keyword evidence="3 4" id="KW-0436">Ligase</keyword>
<keyword evidence="2 3" id="KW-0456">Lyase</keyword>
<evidence type="ECO:0000259" key="5">
    <source>
        <dbReference type="Pfam" id="PF02441"/>
    </source>
</evidence>
<evidence type="ECO:0000256" key="4">
    <source>
        <dbReference type="RuleBase" id="RU364078"/>
    </source>
</evidence>
<dbReference type="Gene3D" id="3.40.50.1950">
    <property type="entry name" value="Flavin prenyltransferase-like"/>
    <property type="match status" value="1"/>
</dbReference>
<organism evidence="7 8">
    <name type="scientific">Sporomusa malonica</name>
    <dbReference type="NCBI Taxonomy" id="112901"/>
    <lineage>
        <taxon>Bacteria</taxon>
        <taxon>Bacillati</taxon>
        <taxon>Bacillota</taxon>
        <taxon>Negativicutes</taxon>
        <taxon>Selenomonadales</taxon>
        <taxon>Sporomusaceae</taxon>
        <taxon>Sporomusa</taxon>
    </lineage>
</organism>
<keyword evidence="3 4" id="KW-0288">FMN</keyword>
<comment type="catalytic activity">
    <reaction evidence="3 4">
        <text>N-[(R)-4-phosphopantothenoyl]-L-cysteine + H(+) = (R)-4'-phosphopantetheine + CO2</text>
        <dbReference type="Rhea" id="RHEA:16793"/>
        <dbReference type="ChEBI" id="CHEBI:15378"/>
        <dbReference type="ChEBI" id="CHEBI:16526"/>
        <dbReference type="ChEBI" id="CHEBI:59458"/>
        <dbReference type="ChEBI" id="CHEBI:61723"/>
        <dbReference type="EC" id="4.1.1.36"/>
    </reaction>
</comment>
<dbReference type="HAMAP" id="MF_02225">
    <property type="entry name" value="CoaBC"/>
    <property type="match status" value="1"/>
</dbReference>
<comment type="cofactor">
    <cofactor evidence="3">
        <name>FMN</name>
        <dbReference type="ChEBI" id="CHEBI:58210"/>
    </cofactor>
    <text evidence="3">Binds 1 FMN per subunit.</text>
</comment>
<keyword evidence="3" id="KW-0479">Metal-binding</keyword>